<organism evidence="2">
    <name type="scientific">Octopus bimaculoides</name>
    <name type="common">California two-spotted octopus</name>
    <dbReference type="NCBI Taxonomy" id="37653"/>
    <lineage>
        <taxon>Eukaryota</taxon>
        <taxon>Metazoa</taxon>
        <taxon>Spiralia</taxon>
        <taxon>Lophotrochozoa</taxon>
        <taxon>Mollusca</taxon>
        <taxon>Cephalopoda</taxon>
        <taxon>Coleoidea</taxon>
        <taxon>Octopodiformes</taxon>
        <taxon>Octopoda</taxon>
        <taxon>Incirrata</taxon>
        <taxon>Octopodidae</taxon>
        <taxon>Octopus</taxon>
    </lineage>
</organism>
<protein>
    <submittedName>
        <fullName evidence="2">Uncharacterized protein</fullName>
    </submittedName>
</protein>
<evidence type="ECO:0000313" key="2">
    <source>
        <dbReference type="EMBL" id="KOF67294.1"/>
    </source>
</evidence>
<evidence type="ECO:0000256" key="1">
    <source>
        <dbReference type="SAM" id="Phobius"/>
    </source>
</evidence>
<reference evidence="2" key="1">
    <citation type="submission" date="2015-07" db="EMBL/GenBank/DDBJ databases">
        <title>MeaNS - Measles Nucleotide Surveillance Program.</title>
        <authorList>
            <person name="Tran T."/>
            <person name="Druce J."/>
        </authorList>
    </citation>
    <scope>NUCLEOTIDE SEQUENCE</scope>
    <source>
        <strain evidence="2">UCB-OBI-ISO-001</strain>
        <tissue evidence="2">Gonad</tissue>
    </source>
</reference>
<dbReference type="AlphaFoldDB" id="A0A0L8FRI1"/>
<keyword evidence="1" id="KW-0812">Transmembrane</keyword>
<sequence>MLSNRRHRWIICPNPLFSIHLCLPFFILFLFCCQTIDSTIYQSVNDVSLFQFSLHEFLP</sequence>
<gene>
    <name evidence="2" type="ORF">OCBIM_22010016mg</name>
</gene>
<name>A0A0L8FRI1_OCTBM</name>
<accession>A0A0L8FRI1</accession>
<keyword evidence="1" id="KW-1133">Transmembrane helix</keyword>
<feature type="transmembrane region" description="Helical" evidence="1">
    <location>
        <begin position="12"/>
        <end position="31"/>
    </location>
</feature>
<dbReference type="EMBL" id="KQ427206">
    <property type="protein sequence ID" value="KOF67294.1"/>
    <property type="molecule type" value="Genomic_DNA"/>
</dbReference>
<keyword evidence="1" id="KW-0472">Membrane</keyword>
<proteinExistence type="predicted"/>